<dbReference type="InterPro" id="IPR029058">
    <property type="entry name" value="AB_hydrolase_fold"/>
</dbReference>
<evidence type="ECO:0000313" key="5">
    <source>
        <dbReference type="Proteomes" id="UP000288805"/>
    </source>
</evidence>
<evidence type="ECO:0000313" key="4">
    <source>
        <dbReference type="EMBL" id="RVW26974.1"/>
    </source>
</evidence>
<dbReference type="AlphaFoldDB" id="A0A438CUU6"/>
<protein>
    <submittedName>
        <fullName evidence="4">Putative carboxylesterase 120</fullName>
    </submittedName>
</protein>
<dbReference type="Proteomes" id="UP000288805">
    <property type="component" value="Unassembled WGS sequence"/>
</dbReference>
<dbReference type="GO" id="GO:0016787">
    <property type="term" value="F:hydrolase activity"/>
    <property type="evidence" value="ECO:0007669"/>
    <property type="project" value="UniProtKB-KW"/>
</dbReference>
<dbReference type="InterPro" id="IPR002168">
    <property type="entry name" value="Lipase_GDXG_HIS_AS"/>
</dbReference>
<evidence type="ECO:0000259" key="3">
    <source>
        <dbReference type="Pfam" id="PF07859"/>
    </source>
</evidence>
<dbReference type="Gene3D" id="3.40.50.1820">
    <property type="entry name" value="alpha/beta hydrolase"/>
    <property type="match status" value="2"/>
</dbReference>
<dbReference type="EMBL" id="QGNW01001972">
    <property type="protein sequence ID" value="RVW26974.1"/>
    <property type="molecule type" value="Genomic_DNA"/>
</dbReference>
<dbReference type="SUPFAM" id="SSF53474">
    <property type="entry name" value="alpha/beta-Hydrolases"/>
    <property type="match status" value="2"/>
</dbReference>
<dbReference type="InterPro" id="IPR013094">
    <property type="entry name" value="AB_hydrolase_3"/>
</dbReference>
<feature type="domain" description="Alpha/beta hydrolase fold-3" evidence="3">
    <location>
        <begin position="346"/>
        <end position="567"/>
    </location>
</feature>
<dbReference type="PANTHER" id="PTHR23024">
    <property type="entry name" value="ARYLACETAMIDE DEACETYLASE"/>
    <property type="match status" value="1"/>
</dbReference>
<dbReference type="InterPro" id="IPR050466">
    <property type="entry name" value="Carboxylest/Gibb_receptor"/>
</dbReference>
<comment type="caution">
    <text evidence="4">The sequence shown here is derived from an EMBL/GenBank/DDBJ whole genome shotgun (WGS) entry which is preliminary data.</text>
</comment>
<accession>A0A438CUU6</accession>
<evidence type="ECO:0000256" key="1">
    <source>
        <dbReference type="ARBA" id="ARBA00010515"/>
    </source>
</evidence>
<dbReference type="PANTHER" id="PTHR23024:SF546">
    <property type="entry name" value="CARBOXYLESTERASE 120-RELATED"/>
    <property type="match status" value="1"/>
</dbReference>
<gene>
    <name evidence="4" type="primary">CXE20_2</name>
    <name evidence="4" type="ORF">CK203_105631</name>
</gene>
<comment type="similarity">
    <text evidence="1">Belongs to the 'GDXG' lipolytic enzyme family.</text>
</comment>
<dbReference type="Pfam" id="PF07859">
    <property type="entry name" value="Abhydrolase_3"/>
    <property type="match status" value="2"/>
</dbReference>
<dbReference type="PROSITE" id="PS01173">
    <property type="entry name" value="LIPASE_GDXG_HIS"/>
    <property type="match status" value="1"/>
</dbReference>
<name>A0A438CUU6_VITVI</name>
<proteinExistence type="inferred from homology"/>
<keyword evidence="2" id="KW-0378">Hydrolase</keyword>
<evidence type="ECO:0000256" key="2">
    <source>
        <dbReference type="ARBA" id="ARBA00022801"/>
    </source>
</evidence>
<reference evidence="4 5" key="1">
    <citation type="journal article" date="2018" name="PLoS Genet.">
        <title>Population sequencing reveals clonal diversity and ancestral inbreeding in the grapevine cultivar Chardonnay.</title>
        <authorList>
            <person name="Roach M.J."/>
            <person name="Johnson D.L."/>
            <person name="Bohlmann J."/>
            <person name="van Vuuren H.J."/>
            <person name="Jones S.J."/>
            <person name="Pretorius I.S."/>
            <person name="Schmidt S.A."/>
            <person name="Borneman A.R."/>
        </authorList>
    </citation>
    <scope>NUCLEOTIDE SEQUENCE [LARGE SCALE GENOMIC DNA]</scope>
    <source>
        <strain evidence="5">cv. Chardonnay</strain>
        <tissue evidence="4">Leaf</tissue>
    </source>
</reference>
<organism evidence="4 5">
    <name type="scientific">Vitis vinifera</name>
    <name type="common">Grape</name>
    <dbReference type="NCBI Taxonomy" id="29760"/>
    <lineage>
        <taxon>Eukaryota</taxon>
        <taxon>Viridiplantae</taxon>
        <taxon>Streptophyta</taxon>
        <taxon>Embryophyta</taxon>
        <taxon>Tracheophyta</taxon>
        <taxon>Spermatophyta</taxon>
        <taxon>Magnoliopsida</taxon>
        <taxon>eudicotyledons</taxon>
        <taxon>Gunneridae</taxon>
        <taxon>Pentapetalae</taxon>
        <taxon>rosids</taxon>
        <taxon>Vitales</taxon>
        <taxon>Vitaceae</taxon>
        <taxon>Viteae</taxon>
        <taxon>Vitis</taxon>
    </lineage>
</organism>
<sequence>MPEHPAVPNFNDYLKMVNNPDGSVTRPVTLPSTAPSPDHTTDIPVLSKDITINPDKNIWVRVFLPREARDSTPAAAGAARKLPLIVYFHGGGFVICSAATTIFHDLCALMAAEIGAVVVSVEYRLAPEHRLPAAYEDGVEALKWIKSSGEAWVSDYADVSRCFLMGSSAGGNLAYFAGIHMADSVADLEPLKIRGLILHHPFFGGIHRSGSEVRLENDGVMPLCSTDLMWELALPEGVDRDHEYSNPMAKNASEHCSMIGRVGWKFLVAGCEGDLLHDRQVEFVDMLKGNGIEVEAVFVRGDCHVIELYDSSKAKALFGRVRIFLPREARDTSPGAAGAARKLPLIVYFHGSGFVICSSADTVFHDHCAHMAAEIGAVVVSVEYRLAPEHRLPAAYEDGVEALHWIKRCGEAWVSEHADVSRCFLMGSSAGANLAYFTGIRVADSVADLEPLKIRGLILHHPFFGGIQRTGSELRLENDGVLSLCATDLLWQLALSEGVDRDHEYSNPMAKKASEHCSKIGRVGWKLLVTGCEGDLLHDRQVEFVDMLKANGVEVEAEFVRGDYHVIELFDSSKAKALFGL</sequence>
<feature type="domain" description="Alpha/beta hydrolase fold-3" evidence="3">
    <location>
        <begin position="85"/>
        <end position="306"/>
    </location>
</feature>